<proteinExistence type="predicted"/>
<dbReference type="RefSeq" id="WP_167617354.1">
    <property type="nucleotide sequence ID" value="NZ_JAAUVV010000026.1"/>
</dbReference>
<organism evidence="1 2">
    <name type="scientific">Corynebacterium coyleae</name>
    <dbReference type="NCBI Taxonomy" id="53374"/>
    <lineage>
        <taxon>Bacteria</taxon>
        <taxon>Bacillati</taxon>
        <taxon>Actinomycetota</taxon>
        <taxon>Actinomycetes</taxon>
        <taxon>Mycobacteriales</taxon>
        <taxon>Corynebacteriaceae</taxon>
        <taxon>Corynebacterium</taxon>
    </lineage>
</organism>
<dbReference type="Proteomes" id="UP000591626">
    <property type="component" value="Unassembled WGS sequence"/>
</dbReference>
<accession>A0AAP6XPK1</accession>
<dbReference type="AlphaFoldDB" id="A0AAP6XPK1"/>
<reference evidence="1 2" key="1">
    <citation type="submission" date="2020-03" db="EMBL/GenBank/DDBJ databases">
        <title>Draft genome sequences of bacterial isolates from the female urobiome.</title>
        <authorList>
            <person name="Miller-Ensminger T."/>
            <person name="Wolfe A.J."/>
            <person name="Putonti C."/>
        </authorList>
    </citation>
    <scope>NUCLEOTIDE SEQUENCE [LARGE SCALE GENOMIC DNA]</scope>
    <source>
        <strain evidence="1 2">UMB8490</strain>
    </source>
</reference>
<sequence>MLISSVEYELAEGLYGPSPNLITRELGVTTHILATWQDLYERTHD</sequence>
<dbReference type="EMBL" id="JAAUVV010000026">
    <property type="protein sequence ID" value="NJJ04800.1"/>
    <property type="molecule type" value="Genomic_DNA"/>
</dbReference>
<evidence type="ECO:0000313" key="1">
    <source>
        <dbReference type="EMBL" id="NJJ04800.1"/>
    </source>
</evidence>
<name>A0AAP6XPK1_9CORY</name>
<protein>
    <submittedName>
        <fullName evidence="1">Uncharacterized protein</fullName>
    </submittedName>
</protein>
<evidence type="ECO:0000313" key="2">
    <source>
        <dbReference type="Proteomes" id="UP000591626"/>
    </source>
</evidence>
<gene>
    <name evidence="1" type="ORF">HC138_10650</name>
</gene>
<comment type="caution">
    <text evidence="1">The sequence shown here is derived from an EMBL/GenBank/DDBJ whole genome shotgun (WGS) entry which is preliminary data.</text>
</comment>